<keyword evidence="4" id="KW-1185">Reference proteome</keyword>
<dbReference type="Gene3D" id="2.170.140.10">
    <property type="entry name" value="Chitin binding domain"/>
    <property type="match status" value="1"/>
</dbReference>
<dbReference type="SUPFAM" id="SSF57625">
    <property type="entry name" value="Invertebrate chitin-binding proteins"/>
    <property type="match status" value="2"/>
</dbReference>
<name>A0AAV2RK88_MEGNR</name>
<dbReference type="InterPro" id="IPR036508">
    <property type="entry name" value="Chitin-bd_dom_sf"/>
</dbReference>
<dbReference type="GO" id="GO:0008061">
    <property type="term" value="F:chitin binding"/>
    <property type="evidence" value="ECO:0007669"/>
    <property type="project" value="InterPro"/>
</dbReference>
<evidence type="ECO:0000256" key="1">
    <source>
        <dbReference type="SAM" id="SignalP"/>
    </source>
</evidence>
<feature type="signal peptide" evidence="1">
    <location>
        <begin position="1"/>
        <end position="24"/>
    </location>
</feature>
<feature type="domain" description="Chitin-binding type-2" evidence="2">
    <location>
        <begin position="159"/>
        <end position="205"/>
    </location>
</feature>
<dbReference type="SMART" id="SM00494">
    <property type="entry name" value="ChtBD2"/>
    <property type="match status" value="3"/>
</dbReference>
<sequence length="289" mass="29369">MSILASLSVIFLISVSVEVQLTSACEVADPTTFNTFLCSDCGTLVACFGGTPYTIPCGSGQVCGNDGASATIDTCFDASDSANKKLSQCSCDASSTSASYLADPYNPAAYLACVPGDAAPTSLTCSDPEVFLEDQIPPCGPAPPTTTAAPTTTTTTPLPFTCADVGFQADAICSKYWLCAAADDANPTEVDCESGKVFNEATLACFDPCDASAETFSCAGATGGVADSVDCAIFHICVNGAAIGQPVPCPPGNFYNPATMACDLTECATAANPCLTCPTTTPAMRKLIL</sequence>
<dbReference type="EMBL" id="CAXKWB010023785">
    <property type="protein sequence ID" value="CAL4125555.1"/>
    <property type="molecule type" value="Genomic_DNA"/>
</dbReference>
<keyword evidence="1" id="KW-0732">Signal</keyword>
<dbReference type="GO" id="GO:0005576">
    <property type="term" value="C:extracellular region"/>
    <property type="evidence" value="ECO:0007669"/>
    <property type="project" value="InterPro"/>
</dbReference>
<dbReference type="AlphaFoldDB" id="A0AAV2RK88"/>
<accession>A0AAV2RK88</accession>
<evidence type="ECO:0000313" key="3">
    <source>
        <dbReference type="EMBL" id="CAL4125555.1"/>
    </source>
</evidence>
<dbReference type="Proteomes" id="UP001497623">
    <property type="component" value="Unassembled WGS sequence"/>
</dbReference>
<evidence type="ECO:0000259" key="2">
    <source>
        <dbReference type="PROSITE" id="PS50940"/>
    </source>
</evidence>
<feature type="domain" description="Chitin-binding type-2" evidence="2">
    <location>
        <begin position="215"/>
        <end position="263"/>
    </location>
</feature>
<proteinExistence type="predicted"/>
<feature type="chain" id="PRO_5043584629" description="Chitin-binding type-2 domain-containing protein" evidence="1">
    <location>
        <begin position="25"/>
        <end position="289"/>
    </location>
</feature>
<protein>
    <recommendedName>
        <fullName evidence="2">Chitin-binding type-2 domain-containing protein</fullName>
    </recommendedName>
</protein>
<dbReference type="PROSITE" id="PS50940">
    <property type="entry name" value="CHIT_BIND_II"/>
    <property type="match status" value="2"/>
</dbReference>
<dbReference type="Pfam" id="PF01607">
    <property type="entry name" value="CBM_14"/>
    <property type="match status" value="2"/>
</dbReference>
<evidence type="ECO:0000313" key="4">
    <source>
        <dbReference type="Proteomes" id="UP001497623"/>
    </source>
</evidence>
<dbReference type="InterPro" id="IPR002557">
    <property type="entry name" value="Chitin-bd_dom"/>
</dbReference>
<comment type="caution">
    <text evidence="3">The sequence shown here is derived from an EMBL/GenBank/DDBJ whole genome shotgun (WGS) entry which is preliminary data.</text>
</comment>
<gene>
    <name evidence="3" type="ORF">MNOR_LOCUS25200</name>
</gene>
<reference evidence="3 4" key="1">
    <citation type="submission" date="2024-05" db="EMBL/GenBank/DDBJ databases">
        <authorList>
            <person name="Wallberg A."/>
        </authorList>
    </citation>
    <scope>NUCLEOTIDE SEQUENCE [LARGE SCALE GENOMIC DNA]</scope>
</reference>
<organism evidence="3 4">
    <name type="scientific">Meganyctiphanes norvegica</name>
    <name type="common">Northern krill</name>
    <name type="synonym">Thysanopoda norvegica</name>
    <dbReference type="NCBI Taxonomy" id="48144"/>
    <lineage>
        <taxon>Eukaryota</taxon>
        <taxon>Metazoa</taxon>
        <taxon>Ecdysozoa</taxon>
        <taxon>Arthropoda</taxon>
        <taxon>Crustacea</taxon>
        <taxon>Multicrustacea</taxon>
        <taxon>Malacostraca</taxon>
        <taxon>Eumalacostraca</taxon>
        <taxon>Eucarida</taxon>
        <taxon>Euphausiacea</taxon>
        <taxon>Euphausiidae</taxon>
        <taxon>Meganyctiphanes</taxon>
    </lineage>
</organism>